<dbReference type="InterPro" id="IPR051262">
    <property type="entry name" value="SMP-30/CGR1_Lactonase"/>
</dbReference>
<keyword evidence="4" id="KW-1185">Reference proteome</keyword>
<protein>
    <recommendedName>
        <fullName evidence="2">SMP-30/Gluconolactonase/LRE-like region domain-containing protein</fullName>
    </recommendedName>
</protein>
<evidence type="ECO:0000313" key="4">
    <source>
        <dbReference type="Proteomes" id="UP001186944"/>
    </source>
</evidence>
<dbReference type="InterPro" id="IPR013658">
    <property type="entry name" value="SGL"/>
</dbReference>
<dbReference type="PANTHER" id="PTHR47572">
    <property type="entry name" value="LIPOPROTEIN-RELATED"/>
    <property type="match status" value="1"/>
</dbReference>
<reference evidence="3" key="1">
    <citation type="submission" date="2019-08" db="EMBL/GenBank/DDBJ databases">
        <title>The improved chromosome-level genome for the pearl oyster Pinctada fucata martensii using PacBio sequencing and Hi-C.</title>
        <authorList>
            <person name="Zheng Z."/>
        </authorList>
    </citation>
    <scope>NUCLEOTIDE SEQUENCE</scope>
    <source>
        <strain evidence="3">ZZ-2019</strain>
        <tissue evidence="3">Adductor muscle</tissue>
    </source>
</reference>
<organism evidence="3 4">
    <name type="scientific">Pinctada imbricata</name>
    <name type="common">Atlantic pearl-oyster</name>
    <name type="synonym">Pinctada martensii</name>
    <dbReference type="NCBI Taxonomy" id="66713"/>
    <lineage>
        <taxon>Eukaryota</taxon>
        <taxon>Metazoa</taxon>
        <taxon>Spiralia</taxon>
        <taxon>Lophotrochozoa</taxon>
        <taxon>Mollusca</taxon>
        <taxon>Bivalvia</taxon>
        <taxon>Autobranchia</taxon>
        <taxon>Pteriomorphia</taxon>
        <taxon>Pterioida</taxon>
        <taxon>Pterioidea</taxon>
        <taxon>Pteriidae</taxon>
        <taxon>Pinctada</taxon>
    </lineage>
</organism>
<proteinExistence type="predicted"/>
<feature type="domain" description="SMP-30/Gluconolactonase/LRE-like region" evidence="2">
    <location>
        <begin position="139"/>
        <end position="237"/>
    </location>
</feature>
<dbReference type="PANTHER" id="PTHR47572:SF4">
    <property type="entry name" value="LACTONASE DRP35"/>
    <property type="match status" value="1"/>
</dbReference>
<dbReference type="GO" id="GO:0016787">
    <property type="term" value="F:hydrolase activity"/>
    <property type="evidence" value="ECO:0007669"/>
    <property type="project" value="UniProtKB-KW"/>
</dbReference>
<dbReference type="SUPFAM" id="SSF63829">
    <property type="entry name" value="Calcium-dependent phosphotriesterase"/>
    <property type="match status" value="1"/>
</dbReference>
<evidence type="ECO:0000259" key="2">
    <source>
        <dbReference type="Pfam" id="PF08450"/>
    </source>
</evidence>
<gene>
    <name evidence="3" type="ORF">FSP39_008960</name>
</gene>
<sequence>MAKSSTSARLLHYSLPSILGLLAPPRLPSYPPPPCGTLWDLHLAEVLVEPSIDGNGGIPAGCQSDKDNNIWIADMRLGIIKVHPDGKFVQICQKDSKGDIMQGCNDCAYDYTGNLWVTAPAGEIAPHPYRRSFETGSPKTLIVAETPTKTLWAYDIKGPGELGPKSKWGKLPGTLEGGPDGMDLDEEDNLLVAHWGSGHIEVFGRDGGEPHTRIKCPFDRPSNLHFKKGTKTVYVTEHDSHALWKFDWKRGGKPQFCDT</sequence>
<name>A0AA88XQX1_PINIB</name>
<dbReference type="AlphaFoldDB" id="A0AA88XQX1"/>
<evidence type="ECO:0000256" key="1">
    <source>
        <dbReference type="ARBA" id="ARBA00022801"/>
    </source>
</evidence>
<keyword evidence="1" id="KW-0378">Hydrolase</keyword>
<evidence type="ECO:0000313" key="3">
    <source>
        <dbReference type="EMBL" id="KAK3090074.1"/>
    </source>
</evidence>
<dbReference type="InterPro" id="IPR011042">
    <property type="entry name" value="6-blade_b-propeller_TolB-like"/>
</dbReference>
<dbReference type="Proteomes" id="UP001186944">
    <property type="component" value="Unassembled WGS sequence"/>
</dbReference>
<dbReference type="Gene3D" id="2.120.10.30">
    <property type="entry name" value="TolB, C-terminal domain"/>
    <property type="match status" value="2"/>
</dbReference>
<comment type="caution">
    <text evidence="3">The sequence shown here is derived from an EMBL/GenBank/DDBJ whole genome shotgun (WGS) entry which is preliminary data.</text>
</comment>
<accession>A0AA88XQX1</accession>
<dbReference type="EMBL" id="VSWD01000010">
    <property type="protein sequence ID" value="KAK3090074.1"/>
    <property type="molecule type" value="Genomic_DNA"/>
</dbReference>
<dbReference type="Pfam" id="PF08450">
    <property type="entry name" value="SGL"/>
    <property type="match status" value="1"/>
</dbReference>